<dbReference type="AlphaFoldDB" id="A0A9Q0E7E0"/>
<protein>
    <submittedName>
        <fullName evidence="2">Uncharacterized protein</fullName>
    </submittedName>
</protein>
<keyword evidence="3" id="KW-1185">Reference proteome</keyword>
<evidence type="ECO:0000313" key="2">
    <source>
        <dbReference type="EMBL" id="KAJ3602284.1"/>
    </source>
</evidence>
<gene>
    <name evidence="2" type="ORF">NHX12_030043</name>
</gene>
<feature type="region of interest" description="Disordered" evidence="1">
    <location>
        <begin position="86"/>
        <end position="130"/>
    </location>
</feature>
<evidence type="ECO:0000313" key="3">
    <source>
        <dbReference type="Proteomes" id="UP001148018"/>
    </source>
</evidence>
<name>A0A9Q0E7E0_9TELE</name>
<dbReference type="EMBL" id="JANIIK010000046">
    <property type="protein sequence ID" value="KAJ3602284.1"/>
    <property type="molecule type" value="Genomic_DNA"/>
</dbReference>
<proteinExistence type="predicted"/>
<dbReference type="Proteomes" id="UP001148018">
    <property type="component" value="Unassembled WGS sequence"/>
</dbReference>
<evidence type="ECO:0000256" key="1">
    <source>
        <dbReference type="SAM" id="MobiDB-lite"/>
    </source>
</evidence>
<organism evidence="2 3">
    <name type="scientific">Muraenolepis orangiensis</name>
    <name type="common">Patagonian moray cod</name>
    <dbReference type="NCBI Taxonomy" id="630683"/>
    <lineage>
        <taxon>Eukaryota</taxon>
        <taxon>Metazoa</taxon>
        <taxon>Chordata</taxon>
        <taxon>Craniata</taxon>
        <taxon>Vertebrata</taxon>
        <taxon>Euteleostomi</taxon>
        <taxon>Actinopterygii</taxon>
        <taxon>Neopterygii</taxon>
        <taxon>Teleostei</taxon>
        <taxon>Neoteleostei</taxon>
        <taxon>Acanthomorphata</taxon>
        <taxon>Zeiogadaria</taxon>
        <taxon>Gadariae</taxon>
        <taxon>Gadiformes</taxon>
        <taxon>Muraenolepidoidei</taxon>
        <taxon>Muraenolepididae</taxon>
        <taxon>Muraenolepis</taxon>
    </lineage>
</organism>
<feature type="region of interest" description="Disordered" evidence="1">
    <location>
        <begin position="1"/>
        <end position="28"/>
    </location>
</feature>
<sequence>MRGSLHGPDGNSTARRPPAITAHPKSFRSATGWNELSYLPGARGRGGGVHPVEERVTEPEVIESESGGARARMRRGGGVLSVIGRAERGWGPDTDGFQWARSGSIDSSAPKAAAVSTPPIKSLPGSRRGF</sequence>
<comment type="caution">
    <text evidence="2">The sequence shown here is derived from an EMBL/GenBank/DDBJ whole genome shotgun (WGS) entry which is preliminary data.</text>
</comment>
<accession>A0A9Q0E7E0</accession>
<feature type="region of interest" description="Disordered" evidence="1">
    <location>
        <begin position="40"/>
        <end position="73"/>
    </location>
</feature>
<reference evidence="2" key="1">
    <citation type="submission" date="2022-07" db="EMBL/GenBank/DDBJ databases">
        <title>Chromosome-level genome of Muraenolepis orangiensis.</title>
        <authorList>
            <person name="Kim J."/>
        </authorList>
    </citation>
    <scope>NUCLEOTIDE SEQUENCE</scope>
    <source>
        <strain evidence="2">KU_S4_2022</strain>
        <tissue evidence="2">Muscle</tissue>
    </source>
</reference>